<dbReference type="Ensembl" id="ENSACLT00000094571.1">
    <property type="protein sequence ID" value="ENSACLP00000057422.1"/>
    <property type="gene ID" value="ENSACLG00000034918.1"/>
</dbReference>
<evidence type="ECO:0000256" key="8">
    <source>
        <dbReference type="PROSITE-ProRule" id="PRU00042"/>
    </source>
</evidence>
<evidence type="ECO:0000256" key="5">
    <source>
        <dbReference type="ARBA" id="ARBA00022833"/>
    </source>
</evidence>
<dbReference type="GO" id="GO:0008270">
    <property type="term" value="F:zinc ion binding"/>
    <property type="evidence" value="ECO:0007669"/>
    <property type="project" value="UniProtKB-KW"/>
</dbReference>
<reference evidence="10" key="1">
    <citation type="submission" date="2018-05" db="EMBL/GenBank/DDBJ databases">
        <authorList>
            <person name="Datahose"/>
        </authorList>
    </citation>
    <scope>NUCLEOTIDE SEQUENCE</scope>
</reference>
<keyword evidence="2" id="KW-0479">Metal-binding</keyword>
<keyword evidence="5" id="KW-0862">Zinc</keyword>
<organism evidence="10 11">
    <name type="scientific">Astatotilapia calliptera</name>
    <name type="common">Eastern happy</name>
    <name type="synonym">Chromis callipterus</name>
    <dbReference type="NCBI Taxonomy" id="8154"/>
    <lineage>
        <taxon>Eukaryota</taxon>
        <taxon>Metazoa</taxon>
        <taxon>Chordata</taxon>
        <taxon>Craniata</taxon>
        <taxon>Vertebrata</taxon>
        <taxon>Euteleostomi</taxon>
        <taxon>Actinopterygii</taxon>
        <taxon>Neopterygii</taxon>
        <taxon>Teleostei</taxon>
        <taxon>Neoteleostei</taxon>
        <taxon>Acanthomorphata</taxon>
        <taxon>Ovalentaria</taxon>
        <taxon>Cichlomorphae</taxon>
        <taxon>Cichliformes</taxon>
        <taxon>Cichlidae</taxon>
        <taxon>African cichlids</taxon>
        <taxon>Pseudocrenilabrinae</taxon>
        <taxon>Haplochromini</taxon>
        <taxon>Astatotilapia</taxon>
    </lineage>
</organism>
<evidence type="ECO:0000256" key="4">
    <source>
        <dbReference type="ARBA" id="ARBA00022771"/>
    </source>
</evidence>
<reference evidence="10" key="3">
    <citation type="submission" date="2025-09" db="UniProtKB">
        <authorList>
            <consortium name="Ensembl"/>
        </authorList>
    </citation>
    <scope>IDENTIFICATION</scope>
</reference>
<evidence type="ECO:0000256" key="1">
    <source>
        <dbReference type="ARBA" id="ARBA00004123"/>
    </source>
</evidence>
<evidence type="ECO:0000256" key="2">
    <source>
        <dbReference type="ARBA" id="ARBA00022723"/>
    </source>
</evidence>
<dbReference type="Gene3D" id="3.30.160.60">
    <property type="entry name" value="Classic Zinc Finger"/>
    <property type="match status" value="1"/>
</dbReference>
<sequence>MSVGRILPELELNLTAVSCAGNLKTHQLIHSGVKAYRFKPYSCHLCGKSFKYPHQLKKHQTNITNMNVHTWKASGISVHTPNTNDPTL</sequence>
<keyword evidence="6" id="KW-0238">DNA-binding</keyword>
<accession>A0AAX7TLF7</accession>
<keyword evidence="11" id="KW-1185">Reference proteome</keyword>
<feature type="domain" description="C2H2-type" evidence="9">
    <location>
        <begin position="41"/>
        <end position="74"/>
    </location>
</feature>
<protein>
    <recommendedName>
        <fullName evidence="9">C2H2-type domain-containing protein</fullName>
    </recommendedName>
</protein>
<evidence type="ECO:0000259" key="9">
    <source>
        <dbReference type="PROSITE" id="PS50157"/>
    </source>
</evidence>
<evidence type="ECO:0000313" key="11">
    <source>
        <dbReference type="Proteomes" id="UP000265100"/>
    </source>
</evidence>
<proteinExistence type="predicted"/>
<dbReference type="InterPro" id="IPR013087">
    <property type="entry name" value="Znf_C2H2_type"/>
</dbReference>
<reference evidence="10" key="2">
    <citation type="submission" date="2025-08" db="UniProtKB">
        <authorList>
            <consortium name="Ensembl"/>
        </authorList>
    </citation>
    <scope>IDENTIFICATION</scope>
</reference>
<keyword evidence="4 8" id="KW-0863">Zinc-finger</keyword>
<evidence type="ECO:0000256" key="7">
    <source>
        <dbReference type="ARBA" id="ARBA00023242"/>
    </source>
</evidence>
<dbReference type="Proteomes" id="UP000265100">
    <property type="component" value="Chromosome 3"/>
</dbReference>
<dbReference type="AlphaFoldDB" id="A0AAX7TLF7"/>
<evidence type="ECO:0000313" key="10">
    <source>
        <dbReference type="Ensembl" id="ENSACLP00000057422.1"/>
    </source>
</evidence>
<dbReference type="GO" id="GO:0003677">
    <property type="term" value="F:DNA binding"/>
    <property type="evidence" value="ECO:0007669"/>
    <property type="project" value="UniProtKB-KW"/>
</dbReference>
<name>A0AAX7TLF7_ASTCA</name>
<dbReference type="SUPFAM" id="SSF57667">
    <property type="entry name" value="beta-beta-alpha zinc fingers"/>
    <property type="match status" value="1"/>
</dbReference>
<evidence type="ECO:0000256" key="3">
    <source>
        <dbReference type="ARBA" id="ARBA00022737"/>
    </source>
</evidence>
<evidence type="ECO:0000256" key="6">
    <source>
        <dbReference type="ARBA" id="ARBA00023125"/>
    </source>
</evidence>
<dbReference type="Pfam" id="PF00096">
    <property type="entry name" value="zf-C2H2"/>
    <property type="match status" value="1"/>
</dbReference>
<comment type="subcellular location">
    <subcellularLocation>
        <location evidence="1">Nucleus</location>
    </subcellularLocation>
</comment>
<keyword evidence="7" id="KW-0539">Nucleus</keyword>
<keyword evidence="3" id="KW-0677">Repeat</keyword>
<dbReference type="FunFam" id="3.30.160.60:FF:001009">
    <property type="entry name" value="Zinc finger protein 26"/>
    <property type="match status" value="1"/>
</dbReference>
<dbReference type="PROSITE" id="PS50157">
    <property type="entry name" value="ZINC_FINGER_C2H2_2"/>
    <property type="match status" value="1"/>
</dbReference>
<dbReference type="InterPro" id="IPR036236">
    <property type="entry name" value="Znf_C2H2_sf"/>
</dbReference>
<dbReference type="GO" id="GO:0005634">
    <property type="term" value="C:nucleus"/>
    <property type="evidence" value="ECO:0007669"/>
    <property type="project" value="UniProtKB-SubCell"/>
</dbReference>